<evidence type="ECO:0000256" key="1">
    <source>
        <dbReference type="SAM" id="MobiDB-lite"/>
    </source>
</evidence>
<sequence length="117" mass="13027">MSPQKKLRRDKLSDRDDPVTPSASAYKIPIMIMPHIRQVISIPLGSFNVRSIFAAKVGRTAFLNDPPGEVQTSRMILCNRYFVVEHAIDITSHPSAHAMDCGIHSRVPAVKCLPSYL</sequence>
<dbReference type="Proteomes" id="UP000499080">
    <property type="component" value="Unassembled WGS sequence"/>
</dbReference>
<organism evidence="2 3">
    <name type="scientific">Araneus ventricosus</name>
    <name type="common">Orbweaver spider</name>
    <name type="synonym">Epeira ventricosa</name>
    <dbReference type="NCBI Taxonomy" id="182803"/>
    <lineage>
        <taxon>Eukaryota</taxon>
        <taxon>Metazoa</taxon>
        <taxon>Ecdysozoa</taxon>
        <taxon>Arthropoda</taxon>
        <taxon>Chelicerata</taxon>
        <taxon>Arachnida</taxon>
        <taxon>Araneae</taxon>
        <taxon>Araneomorphae</taxon>
        <taxon>Entelegynae</taxon>
        <taxon>Araneoidea</taxon>
        <taxon>Araneidae</taxon>
        <taxon>Araneus</taxon>
    </lineage>
</organism>
<keyword evidence="3" id="KW-1185">Reference proteome</keyword>
<gene>
    <name evidence="2" type="ORF">AVEN_203767_1</name>
</gene>
<evidence type="ECO:0000313" key="3">
    <source>
        <dbReference type="Proteomes" id="UP000499080"/>
    </source>
</evidence>
<feature type="region of interest" description="Disordered" evidence="1">
    <location>
        <begin position="1"/>
        <end position="22"/>
    </location>
</feature>
<comment type="caution">
    <text evidence="2">The sequence shown here is derived from an EMBL/GenBank/DDBJ whole genome shotgun (WGS) entry which is preliminary data.</text>
</comment>
<name>A0A4Y2ISV0_ARAVE</name>
<accession>A0A4Y2ISV0</accession>
<protein>
    <submittedName>
        <fullName evidence="2">Uncharacterized protein</fullName>
    </submittedName>
</protein>
<proteinExistence type="predicted"/>
<evidence type="ECO:0000313" key="2">
    <source>
        <dbReference type="EMBL" id="GBM80002.1"/>
    </source>
</evidence>
<reference evidence="2 3" key="1">
    <citation type="journal article" date="2019" name="Sci. Rep.">
        <title>Orb-weaving spider Araneus ventricosus genome elucidates the spidroin gene catalogue.</title>
        <authorList>
            <person name="Kono N."/>
            <person name="Nakamura H."/>
            <person name="Ohtoshi R."/>
            <person name="Moran D.A.P."/>
            <person name="Shinohara A."/>
            <person name="Yoshida Y."/>
            <person name="Fujiwara M."/>
            <person name="Mori M."/>
            <person name="Tomita M."/>
            <person name="Arakawa K."/>
        </authorList>
    </citation>
    <scope>NUCLEOTIDE SEQUENCE [LARGE SCALE GENOMIC DNA]</scope>
</reference>
<dbReference type="EMBL" id="BGPR01002855">
    <property type="protein sequence ID" value="GBM80002.1"/>
    <property type="molecule type" value="Genomic_DNA"/>
</dbReference>
<dbReference type="AlphaFoldDB" id="A0A4Y2ISV0"/>